<organism evidence="1 2">
    <name type="scientific">Bauhinia variegata</name>
    <name type="common">Purple orchid tree</name>
    <name type="synonym">Phanera variegata</name>
    <dbReference type="NCBI Taxonomy" id="167791"/>
    <lineage>
        <taxon>Eukaryota</taxon>
        <taxon>Viridiplantae</taxon>
        <taxon>Streptophyta</taxon>
        <taxon>Embryophyta</taxon>
        <taxon>Tracheophyta</taxon>
        <taxon>Spermatophyta</taxon>
        <taxon>Magnoliopsida</taxon>
        <taxon>eudicotyledons</taxon>
        <taxon>Gunneridae</taxon>
        <taxon>Pentapetalae</taxon>
        <taxon>rosids</taxon>
        <taxon>fabids</taxon>
        <taxon>Fabales</taxon>
        <taxon>Fabaceae</taxon>
        <taxon>Cercidoideae</taxon>
        <taxon>Cercideae</taxon>
        <taxon>Bauhiniinae</taxon>
        <taxon>Bauhinia</taxon>
    </lineage>
</organism>
<name>A0ACB9LDU8_BAUVA</name>
<protein>
    <submittedName>
        <fullName evidence="1">Uncharacterized protein</fullName>
    </submittedName>
</protein>
<sequence>MLALPLPPPPPLSPSPPPTKQAKPVSLDQIIISKHSKNQRSLDPEAPNSVTKKETRPPTALRRPRLQRTNPVIWCAAVLCLIFSLILILFGVATLIIFLSIKPKNPIFDIPNASLNVIYFDSPQYFNGDFTFLANFSNPNRKMDVRFESLDIELFFSNRLISSQTIQPFMERKRETRLQTVRFISSLVFLPQDIGVKLQKQVQSNKVQYNVRGTFKVKVSMGLFHFSYLLHSSCQLEITGPPSGVLVSRRCVTKR</sequence>
<proteinExistence type="predicted"/>
<dbReference type="EMBL" id="CM039437">
    <property type="protein sequence ID" value="KAI4307817.1"/>
    <property type="molecule type" value="Genomic_DNA"/>
</dbReference>
<reference evidence="1 2" key="1">
    <citation type="journal article" date="2022" name="DNA Res.">
        <title>Chromosomal-level genome assembly of the orchid tree Bauhinia variegata (Leguminosae; Cercidoideae) supports the allotetraploid origin hypothesis of Bauhinia.</title>
        <authorList>
            <person name="Zhong Y."/>
            <person name="Chen Y."/>
            <person name="Zheng D."/>
            <person name="Pang J."/>
            <person name="Liu Y."/>
            <person name="Luo S."/>
            <person name="Meng S."/>
            <person name="Qian L."/>
            <person name="Wei D."/>
            <person name="Dai S."/>
            <person name="Zhou R."/>
        </authorList>
    </citation>
    <scope>NUCLEOTIDE SEQUENCE [LARGE SCALE GENOMIC DNA]</scope>
    <source>
        <strain evidence="1">BV-YZ2020</strain>
    </source>
</reference>
<gene>
    <name evidence="1" type="ORF">L6164_030958</name>
</gene>
<evidence type="ECO:0000313" key="1">
    <source>
        <dbReference type="EMBL" id="KAI4307817.1"/>
    </source>
</evidence>
<keyword evidence="2" id="KW-1185">Reference proteome</keyword>
<dbReference type="Proteomes" id="UP000828941">
    <property type="component" value="Chromosome 12"/>
</dbReference>
<accession>A0ACB9LDU8</accession>
<evidence type="ECO:0000313" key="2">
    <source>
        <dbReference type="Proteomes" id="UP000828941"/>
    </source>
</evidence>
<comment type="caution">
    <text evidence="1">The sequence shown here is derived from an EMBL/GenBank/DDBJ whole genome shotgun (WGS) entry which is preliminary data.</text>
</comment>